<dbReference type="GO" id="GO:0032259">
    <property type="term" value="P:methylation"/>
    <property type="evidence" value="ECO:0007669"/>
    <property type="project" value="UniProtKB-KW"/>
</dbReference>
<dbReference type="GO" id="GO:0061685">
    <property type="term" value="F:diphthine methylesterase activity"/>
    <property type="evidence" value="ECO:0007669"/>
    <property type="project" value="UniProtKB-EC"/>
</dbReference>
<comment type="caution">
    <text evidence="9">The sequence shown here is derived from an EMBL/GenBank/DDBJ whole genome shotgun (WGS) entry which is preliminary data.</text>
</comment>
<comment type="pathway">
    <text evidence="1">Protein modification; peptidyl-diphthamide biosynthesis.</text>
</comment>
<comment type="similarity">
    <text evidence="5">Belongs to the DPH7 family.</text>
</comment>
<proteinExistence type="inferred from homology"/>
<dbReference type="PROSITE" id="PS00678">
    <property type="entry name" value="WD_REPEATS_1"/>
    <property type="match status" value="1"/>
</dbReference>
<evidence type="ECO:0000256" key="7">
    <source>
        <dbReference type="ARBA" id="ARBA00047551"/>
    </source>
</evidence>
<dbReference type="OrthoDB" id="1930760at2759"/>
<comment type="catalytic activity">
    <reaction evidence="7">
        <text>diphthine methyl ester-[translation elongation factor 2] + H2O = diphthine-[translation elongation factor 2] + methanol + H(+)</text>
        <dbReference type="Rhea" id="RHEA:42656"/>
        <dbReference type="Rhea" id="RHEA-COMP:10172"/>
        <dbReference type="Rhea" id="RHEA-COMP:10173"/>
        <dbReference type="ChEBI" id="CHEBI:15377"/>
        <dbReference type="ChEBI" id="CHEBI:15378"/>
        <dbReference type="ChEBI" id="CHEBI:17790"/>
        <dbReference type="ChEBI" id="CHEBI:79005"/>
        <dbReference type="ChEBI" id="CHEBI:82696"/>
        <dbReference type="EC" id="3.1.1.97"/>
    </reaction>
</comment>
<keyword evidence="3" id="KW-0677">Repeat</keyword>
<evidence type="ECO:0000313" key="10">
    <source>
        <dbReference type="Proteomes" id="UP001153069"/>
    </source>
</evidence>
<name>A0A9N8ER08_9STRA</name>
<dbReference type="PANTHER" id="PTHR46042:SF1">
    <property type="entry name" value="DIPHTHINE METHYLTRANSFERASE"/>
    <property type="match status" value="1"/>
</dbReference>
<dbReference type="InterPro" id="IPR052415">
    <property type="entry name" value="Diphthine_MTase"/>
</dbReference>
<accession>A0A9N8ER08</accession>
<dbReference type="EMBL" id="CAICTM010001593">
    <property type="protein sequence ID" value="CAB9524850.1"/>
    <property type="molecule type" value="Genomic_DNA"/>
</dbReference>
<reference evidence="9" key="1">
    <citation type="submission" date="2020-06" db="EMBL/GenBank/DDBJ databases">
        <authorList>
            <consortium name="Plant Systems Biology data submission"/>
        </authorList>
    </citation>
    <scope>NUCLEOTIDE SEQUENCE</scope>
    <source>
        <strain evidence="9">D6</strain>
    </source>
</reference>
<evidence type="ECO:0000256" key="2">
    <source>
        <dbReference type="ARBA" id="ARBA00022574"/>
    </source>
</evidence>
<dbReference type="Gene3D" id="2.130.10.10">
    <property type="entry name" value="YVTN repeat-like/Quinoprotein amine dehydrogenase"/>
    <property type="match status" value="1"/>
</dbReference>
<sequence>MDHIEMPMNPCSLETISEPVELPSGRRVWPLVVACYELQSDGSRQGRLDLFPVKVPDFQHSSNLSFPLRFGSSIPTTNLSGILDGKWIHLPSHSSKSFGESGYYFAAAHSSGDISIHSLLLSQEEEQQQEESQPLKLKMVSNTNLDRDPSDPSSLCLALSWDKTSTATDDVSSSRQILSSYSNGIVKLHNCCFQPNNHNPQLFEESSWLAHTLFNTPSEVWAASFVGNHHAIMTGGDDAKLKLWDTRATTRPMQVLGNHFEAGVTVISPHPTNDNLVACGSYDETIGIYDVRALSSKNKPMGKSAPLGGGIWRIKWHPLEDDRLLVAAMHGGCRIVKMDQLNDTDHNPRFVLTATKQFTEHKSMAYGADWLVCNHPTREGYFEAAASCSFYDKAAFLWDTVAA</sequence>
<organism evidence="9 10">
    <name type="scientific">Seminavis robusta</name>
    <dbReference type="NCBI Taxonomy" id="568900"/>
    <lineage>
        <taxon>Eukaryota</taxon>
        <taxon>Sar</taxon>
        <taxon>Stramenopiles</taxon>
        <taxon>Ochrophyta</taxon>
        <taxon>Bacillariophyta</taxon>
        <taxon>Bacillariophyceae</taxon>
        <taxon>Bacillariophycidae</taxon>
        <taxon>Naviculales</taxon>
        <taxon>Naviculaceae</taxon>
        <taxon>Seminavis</taxon>
    </lineage>
</organism>
<dbReference type="SMART" id="SM00320">
    <property type="entry name" value="WD40"/>
    <property type="match status" value="4"/>
</dbReference>
<keyword evidence="9" id="KW-0808">Transferase</keyword>
<dbReference type="InterPro" id="IPR036322">
    <property type="entry name" value="WD40_repeat_dom_sf"/>
</dbReference>
<feature type="repeat" description="WD" evidence="8">
    <location>
        <begin position="213"/>
        <end position="254"/>
    </location>
</feature>
<dbReference type="Proteomes" id="UP001153069">
    <property type="component" value="Unassembled WGS sequence"/>
</dbReference>
<protein>
    <recommendedName>
        <fullName evidence="6">methylated diphthine methylhydrolase</fullName>
        <ecNumber evidence="6">3.1.1.97</ecNumber>
    </recommendedName>
</protein>
<dbReference type="GO" id="GO:0017183">
    <property type="term" value="P:protein histidyl modification to diphthamide"/>
    <property type="evidence" value="ECO:0007669"/>
    <property type="project" value="TreeGrafter"/>
</dbReference>
<dbReference type="InterPro" id="IPR001680">
    <property type="entry name" value="WD40_rpt"/>
</dbReference>
<dbReference type="Pfam" id="PF00400">
    <property type="entry name" value="WD40"/>
    <property type="match status" value="2"/>
</dbReference>
<keyword evidence="4" id="KW-0378">Hydrolase</keyword>
<dbReference type="InterPro" id="IPR015943">
    <property type="entry name" value="WD40/YVTN_repeat-like_dom_sf"/>
</dbReference>
<dbReference type="SUPFAM" id="SSF50978">
    <property type="entry name" value="WD40 repeat-like"/>
    <property type="match status" value="1"/>
</dbReference>
<keyword evidence="10" id="KW-1185">Reference proteome</keyword>
<dbReference type="AlphaFoldDB" id="A0A9N8ER08"/>
<dbReference type="GO" id="GO:0005737">
    <property type="term" value="C:cytoplasm"/>
    <property type="evidence" value="ECO:0007669"/>
    <property type="project" value="TreeGrafter"/>
</dbReference>
<evidence type="ECO:0000256" key="5">
    <source>
        <dbReference type="ARBA" id="ARBA00038092"/>
    </source>
</evidence>
<evidence type="ECO:0000256" key="8">
    <source>
        <dbReference type="PROSITE-ProRule" id="PRU00221"/>
    </source>
</evidence>
<keyword evidence="9" id="KW-0489">Methyltransferase</keyword>
<dbReference type="PANTHER" id="PTHR46042">
    <property type="entry name" value="DIPHTHINE METHYLTRANSFERASE"/>
    <property type="match status" value="1"/>
</dbReference>
<dbReference type="GO" id="GO:0008168">
    <property type="term" value="F:methyltransferase activity"/>
    <property type="evidence" value="ECO:0007669"/>
    <property type="project" value="UniProtKB-KW"/>
</dbReference>
<keyword evidence="2 8" id="KW-0853">WD repeat</keyword>
<evidence type="ECO:0000256" key="1">
    <source>
        <dbReference type="ARBA" id="ARBA00005156"/>
    </source>
</evidence>
<evidence type="ECO:0000313" key="9">
    <source>
        <dbReference type="EMBL" id="CAB9524850.1"/>
    </source>
</evidence>
<evidence type="ECO:0000256" key="6">
    <source>
        <dbReference type="ARBA" id="ARBA00039131"/>
    </source>
</evidence>
<dbReference type="PROSITE" id="PS50082">
    <property type="entry name" value="WD_REPEATS_2"/>
    <property type="match status" value="1"/>
</dbReference>
<evidence type="ECO:0000256" key="3">
    <source>
        <dbReference type="ARBA" id="ARBA00022737"/>
    </source>
</evidence>
<gene>
    <name evidence="9" type="ORF">SEMRO_1595_G284690.1</name>
</gene>
<dbReference type="EC" id="3.1.1.97" evidence="6"/>
<dbReference type="InterPro" id="IPR019775">
    <property type="entry name" value="WD40_repeat_CS"/>
</dbReference>
<evidence type="ECO:0000256" key="4">
    <source>
        <dbReference type="ARBA" id="ARBA00022801"/>
    </source>
</evidence>